<keyword evidence="7 10" id="KW-0472">Membrane</keyword>
<dbReference type="AlphaFoldDB" id="A0A8J7CDS5"/>
<evidence type="ECO:0000256" key="10">
    <source>
        <dbReference type="HAMAP-Rule" id="MF_00530"/>
    </source>
</evidence>
<evidence type="ECO:0000313" key="14">
    <source>
        <dbReference type="EMBL" id="MBD3869147.1"/>
    </source>
</evidence>
<dbReference type="NCBIfam" id="NF009980">
    <property type="entry name" value="PRK13446.1"/>
    <property type="match status" value="1"/>
</dbReference>
<feature type="domain" description="ATP synthase F1 complex delta/epsilon subunit N-terminal" evidence="13">
    <location>
        <begin position="6"/>
        <end position="82"/>
    </location>
</feature>
<dbReference type="InterPro" id="IPR020547">
    <property type="entry name" value="ATP_synth_F1_esu_C"/>
</dbReference>
<dbReference type="Proteomes" id="UP000648239">
    <property type="component" value="Unassembled WGS sequence"/>
</dbReference>
<name>A0A8J7CDS5_9BACT</name>
<dbReference type="EMBL" id="JACXWD010000062">
    <property type="protein sequence ID" value="MBD3869147.1"/>
    <property type="molecule type" value="Genomic_DNA"/>
</dbReference>
<dbReference type="SUPFAM" id="SSF51344">
    <property type="entry name" value="Epsilon subunit of F1F0-ATP synthase N-terminal domain"/>
    <property type="match status" value="1"/>
</dbReference>
<protein>
    <recommendedName>
        <fullName evidence="10">ATP synthase epsilon chain</fullName>
    </recommendedName>
    <alternativeName>
        <fullName evidence="10">ATP synthase F1 sector epsilon subunit</fullName>
    </alternativeName>
    <alternativeName>
        <fullName evidence="10">F-ATPase epsilon subunit</fullName>
    </alternativeName>
</protein>
<evidence type="ECO:0000256" key="1">
    <source>
        <dbReference type="ARBA" id="ARBA00003543"/>
    </source>
</evidence>
<comment type="caution">
    <text evidence="14">The sequence shown here is derived from an EMBL/GenBank/DDBJ whole genome shotgun (WGS) entry which is preliminary data.</text>
</comment>
<organism evidence="14 15">
    <name type="scientific">Candidatus Polarisedimenticola svalbardensis</name>
    <dbReference type="NCBI Taxonomy" id="2886004"/>
    <lineage>
        <taxon>Bacteria</taxon>
        <taxon>Pseudomonadati</taxon>
        <taxon>Acidobacteriota</taxon>
        <taxon>Candidatus Polarisedimenticolia</taxon>
        <taxon>Candidatus Polarisedimenticolales</taxon>
        <taxon>Candidatus Polarisedimenticolaceae</taxon>
        <taxon>Candidatus Polarisedimenticola</taxon>
    </lineage>
</organism>
<evidence type="ECO:0000259" key="12">
    <source>
        <dbReference type="Pfam" id="PF00401"/>
    </source>
</evidence>
<evidence type="ECO:0000256" key="6">
    <source>
        <dbReference type="ARBA" id="ARBA00023065"/>
    </source>
</evidence>
<dbReference type="InterPro" id="IPR036771">
    <property type="entry name" value="ATPsynth_dsu/esu_N"/>
</dbReference>
<comment type="subcellular location">
    <subcellularLocation>
        <location evidence="2 10">Cell membrane</location>
        <topology evidence="2 10">Peripheral membrane protein</topology>
    </subcellularLocation>
</comment>
<dbReference type="CDD" id="cd12152">
    <property type="entry name" value="F1-ATPase_delta"/>
    <property type="match status" value="1"/>
</dbReference>
<dbReference type="Pfam" id="PF00401">
    <property type="entry name" value="ATP-synt_DE"/>
    <property type="match status" value="1"/>
</dbReference>
<evidence type="ECO:0000256" key="4">
    <source>
        <dbReference type="ARBA" id="ARBA00011648"/>
    </source>
</evidence>
<dbReference type="GO" id="GO:0046933">
    <property type="term" value="F:proton-transporting ATP synthase activity, rotational mechanism"/>
    <property type="evidence" value="ECO:0007669"/>
    <property type="project" value="UniProtKB-UniRule"/>
</dbReference>
<reference evidence="14 15" key="1">
    <citation type="submission" date="2020-08" db="EMBL/GenBank/DDBJ databases">
        <title>Acidobacteriota in marine sediments use diverse sulfur dissimilation pathways.</title>
        <authorList>
            <person name="Wasmund K."/>
        </authorList>
    </citation>
    <scope>NUCLEOTIDE SEQUENCE [LARGE SCALE GENOMIC DNA]</scope>
    <source>
        <strain evidence="14">MAG AM4</strain>
    </source>
</reference>
<dbReference type="SUPFAM" id="SSF46604">
    <property type="entry name" value="Epsilon subunit of F1F0-ATP synthase C-terminal domain"/>
    <property type="match status" value="1"/>
</dbReference>
<dbReference type="InterPro" id="IPR020546">
    <property type="entry name" value="ATP_synth_F1_dsu/esu_N"/>
</dbReference>
<keyword evidence="6 10" id="KW-0406">Ion transport</keyword>
<keyword evidence="10" id="KW-1003">Cell membrane</keyword>
<evidence type="ECO:0000256" key="8">
    <source>
        <dbReference type="ARBA" id="ARBA00023196"/>
    </source>
</evidence>
<dbReference type="GO" id="GO:0005524">
    <property type="term" value="F:ATP binding"/>
    <property type="evidence" value="ECO:0007669"/>
    <property type="project" value="UniProtKB-UniRule"/>
</dbReference>
<keyword evidence="9 10" id="KW-0066">ATP synthesis</keyword>
<sequence>MPDKIELEIVTPERKVLSEMVDSVVIPGSQGYLGVLPGHTPLLTGLMIGELSYIQGGKEHVLAVSQGYAEVLRGKVSVLAERCEKAEEIDVERAENAKKRAEEVLKRKDVPMDDFRRAELSIQRAITRMQARKHGLG</sequence>
<comment type="subunit">
    <text evidence="4 10 11">F-type ATPases have 2 components, CF(1) - the catalytic core - and CF(0) - the membrane proton channel. CF(1) has five subunits: alpha(3), beta(3), gamma(1), delta(1), epsilon(1). CF(0) has three main subunits: a, b and c.</text>
</comment>
<evidence type="ECO:0000256" key="11">
    <source>
        <dbReference type="RuleBase" id="RU003656"/>
    </source>
</evidence>
<keyword evidence="8 10" id="KW-0139">CF(1)</keyword>
<evidence type="ECO:0000313" key="15">
    <source>
        <dbReference type="Proteomes" id="UP000648239"/>
    </source>
</evidence>
<evidence type="ECO:0000256" key="9">
    <source>
        <dbReference type="ARBA" id="ARBA00023310"/>
    </source>
</evidence>
<comment type="similarity">
    <text evidence="3 10 11">Belongs to the ATPase epsilon chain family.</text>
</comment>
<proteinExistence type="inferred from homology"/>
<dbReference type="InterPro" id="IPR036794">
    <property type="entry name" value="ATP_F1_dsu/esu_C_sf"/>
</dbReference>
<dbReference type="Pfam" id="PF02823">
    <property type="entry name" value="ATP-synt_DE_N"/>
    <property type="match status" value="1"/>
</dbReference>
<dbReference type="Gene3D" id="2.60.15.10">
    <property type="entry name" value="F0F1 ATP synthase delta/epsilon subunit, N-terminal"/>
    <property type="match status" value="1"/>
</dbReference>
<dbReference type="Gene3D" id="1.20.5.440">
    <property type="entry name" value="ATP synthase delta/epsilon subunit, C-terminal domain"/>
    <property type="match status" value="1"/>
</dbReference>
<evidence type="ECO:0000259" key="13">
    <source>
        <dbReference type="Pfam" id="PF02823"/>
    </source>
</evidence>
<keyword evidence="10" id="KW-0375">Hydrogen ion transport</keyword>
<dbReference type="HAMAP" id="MF_00530">
    <property type="entry name" value="ATP_synth_epsil_bac"/>
    <property type="match status" value="1"/>
</dbReference>
<evidence type="ECO:0000256" key="5">
    <source>
        <dbReference type="ARBA" id="ARBA00022448"/>
    </source>
</evidence>
<evidence type="ECO:0000256" key="7">
    <source>
        <dbReference type="ARBA" id="ARBA00023136"/>
    </source>
</evidence>
<dbReference type="PANTHER" id="PTHR13822:SF10">
    <property type="entry name" value="ATP SYNTHASE EPSILON CHAIN, CHLOROPLASTIC"/>
    <property type="match status" value="1"/>
</dbReference>
<dbReference type="NCBIfam" id="TIGR01216">
    <property type="entry name" value="ATP_synt_epsi"/>
    <property type="match status" value="1"/>
</dbReference>
<dbReference type="InterPro" id="IPR001469">
    <property type="entry name" value="ATP_synth_F1_dsu/esu"/>
</dbReference>
<gene>
    <name evidence="10" type="primary">atpC</name>
    <name evidence="14" type="ORF">IFK94_13575</name>
</gene>
<accession>A0A8J7CDS5</accession>
<evidence type="ECO:0000256" key="3">
    <source>
        <dbReference type="ARBA" id="ARBA00005712"/>
    </source>
</evidence>
<evidence type="ECO:0000256" key="2">
    <source>
        <dbReference type="ARBA" id="ARBA00004202"/>
    </source>
</evidence>
<dbReference type="GO" id="GO:0005886">
    <property type="term" value="C:plasma membrane"/>
    <property type="evidence" value="ECO:0007669"/>
    <property type="project" value="UniProtKB-SubCell"/>
</dbReference>
<comment type="function">
    <text evidence="1 10">Produces ATP from ADP in the presence of a proton gradient across the membrane.</text>
</comment>
<feature type="domain" description="ATP synthase epsilon subunit C-terminal" evidence="12">
    <location>
        <begin position="87"/>
        <end position="131"/>
    </location>
</feature>
<dbReference type="GO" id="GO:0045259">
    <property type="term" value="C:proton-transporting ATP synthase complex"/>
    <property type="evidence" value="ECO:0007669"/>
    <property type="project" value="UniProtKB-KW"/>
</dbReference>
<dbReference type="PANTHER" id="PTHR13822">
    <property type="entry name" value="ATP SYNTHASE DELTA/EPSILON CHAIN"/>
    <property type="match status" value="1"/>
</dbReference>
<keyword evidence="5 10" id="KW-0813">Transport</keyword>